<protein>
    <submittedName>
        <fullName evidence="3">Inositol polyphosphate phosphatase</fullName>
    </submittedName>
</protein>
<evidence type="ECO:0000256" key="1">
    <source>
        <dbReference type="SAM" id="Phobius"/>
    </source>
</evidence>
<dbReference type="AlphaFoldDB" id="A0AAE9WCM5"/>
<dbReference type="EMBL" id="CP115612">
    <property type="protein sequence ID" value="WBW73393.1"/>
    <property type="molecule type" value="Genomic_DNA"/>
</dbReference>
<evidence type="ECO:0000259" key="2">
    <source>
        <dbReference type="PROSITE" id="PS50275"/>
    </source>
</evidence>
<dbReference type="InterPro" id="IPR002013">
    <property type="entry name" value="SAC_dom"/>
</dbReference>
<evidence type="ECO:0000313" key="3">
    <source>
        <dbReference type="EMBL" id="WBW73393.1"/>
    </source>
</evidence>
<dbReference type="Proteomes" id="UP001212411">
    <property type="component" value="Chromosome 2"/>
</dbReference>
<dbReference type="GO" id="GO:0046856">
    <property type="term" value="P:phosphatidylinositol dephosphorylation"/>
    <property type="evidence" value="ECO:0007669"/>
    <property type="project" value="TreeGrafter"/>
</dbReference>
<dbReference type="GeneID" id="80876163"/>
<proteinExistence type="predicted"/>
<keyword evidence="1" id="KW-1133">Transmembrane helix</keyword>
<keyword evidence="1" id="KW-0812">Transmembrane</keyword>
<keyword evidence="1" id="KW-0472">Membrane</keyword>
<sequence>MNQDVRFLPEAIYVSSLKKTRCLRIDRSNGSLDLNQIEELLEIPPQFSNVQLYGIIRLKLFKYIILITKCEHNTTFLGNNIFRAKSFAILPIAKTISTPLEPQMVQDEEERYYLYLLKRHLYHGQILFSPSMDLTNSLQRSHNVSLGSHKRFTSNFRFFWNKYTNEELLSLAMNNPQYLGYVQPMIQGNISSTNLFVKTHHVQLHIITRHATDHSGTRYFSRGVDENGKVANFNETEQVLLIDSTLMPEERILLSYTQIRGSIPMFWAEINDLRYLPRLVVQPTTYSEAAFERHFEDLASDYQNEIVVVSLLDHKGREGVLQKNFKKICTESPKPVKYCEFDYHSQGSCNIPHLFAKLQDVLLKGSFYSEYGSRVVSEQQNLIRTNCMDCLDRTNVVQAETALLILNLQLQKVGILSNSETIEDFREFVQGFRNVWANTGDYVSHLYTCTPALKGDVTRTGKRTMKGMYEDFINCLKRYMYNNFCDGALQDSFDLGLGAFRPISSVSSSLMFHRISWAHCIPPAFSAVSILWLLLQGFMGTGSLLFELSLGTSGFLSLLYVILHRKSYINWPRLLPPKYASTGWFSIRHLVRSWFTKVFRFLRFGSFKKKV</sequence>
<accession>A0AAE9WCM5</accession>
<dbReference type="Pfam" id="PF02383">
    <property type="entry name" value="Syja_N"/>
    <property type="match status" value="1"/>
</dbReference>
<organism evidence="3 4">
    <name type="scientific">Schizosaccharomyces osmophilus</name>
    <dbReference type="NCBI Taxonomy" id="2545709"/>
    <lineage>
        <taxon>Eukaryota</taxon>
        <taxon>Fungi</taxon>
        <taxon>Dikarya</taxon>
        <taxon>Ascomycota</taxon>
        <taxon>Taphrinomycotina</taxon>
        <taxon>Schizosaccharomycetes</taxon>
        <taxon>Schizosaccharomycetales</taxon>
        <taxon>Schizosaccharomycetaceae</taxon>
        <taxon>Schizosaccharomyces</taxon>
    </lineage>
</organism>
<dbReference type="GO" id="GO:0005783">
    <property type="term" value="C:endoplasmic reticulum"/>
    <property type="evidence" value="ECO:0007669"/>
    <property type="project" value="TreeGrafter"/>
</dbReference>
<evidence type="ECO:0000313" key="4">
    <source>
        <dbReference type="Proteomes" id="UP001212411"/>
    </source>
</evidence>
<feature type="transmembrane region" description="Helical" evidence="1">
    <location>
        <begin position="544"/>
        <end position="563"/>
    </location>
</feature>
<dbReference type="PROSITE" id="PS50275">
    <property type="entry name" value="SAC"/>
    <property type="match status" value="1"/>
</dbReference>
<dbReference type="KEGG" id="som:SOMG_02683"/>
<dbReference type="PANTHER" id="PTHR45662:SF2">
    <property type="entry name" value="PHOSPHATIDYLINOSITOL-3-PHOSPHATASE SAC1"/>
    <property type="match status" value="1"/>
</dbReference>
<keyword evidence="4" id="KW-1185">Reference proteome</keyword>
<feature type="domain" description="SAC" evidence="2">
    <location>
        <begin position="117"/>
        <end position="449"/>
    </location>
</feature>
<dbReference type="RefSeq" id="XP_056037636.1">
    <property type="nucleotide sequence ID" value="XM_056181474.1"/>
</dbReference>
<dbReference type="PANTHER" id="PTHR45662">
    <property type="entry name" value="PHOSPHATIDYLINOSITIDE PHOSPHATASE SAC1"/>
    <property type="match status" value="1"/>
</dbReference>
<name>A0AAE9WCM5_9SCHI</name>
<gene>
    <name evidence="3" type="primary">sac12</name>
    <name evidence="3" type="ORF">SOMG_02683</name>
</gene>
<dbReference type="GO" id="GO:0043812">
    <property type="term" value="F:phosphatidylinositol-4-phosphate phosphatase activity"/>
    <property type="evidence" value="ECO:0007669"/>
    <property type="project" value="TreeGrafter"/>
</dbReference>
<reference evidence="3 4" key="1">
    <citation type="journal article" date="2023" name="G3 (Bethesda)">
        <title>A high-quality reference genome for the fission yeast Schizosaccharomyces osmophilus.</title>
        <authorList>
            <person name="Jia G.S."/>
            <person name="Zhang W.C."/>
            <person name="Liang Y."/>
            <person name="Liu X.H."/>
            <person name="Rhind N."/>
            <person name="Pidoux A."/>
            <person name="Brysch-Herzberg M."/>
            <person name="Du L.L."/>
        </authorList>
    </citation>
    <scope>NUCLEOTIDE SEQUENCE [LARGE SCALE GENOMIC DNA]</scope>
    <source>
        <strain evidence="3 4">CBS 15793</strain>
    </source>
</reference>